<feature type="coiled-coil region" evidence="1">
    <location>
        <begin position="48"/>
        <end position="89"/>
    </location>
</feature>
<dbReference type="SMART" id="SM00240">
    <property type="entry name" value="FHA"/>
    <property type="match status" value="1"/>
</dbReference>
<feature type="compositionally biased region" description="Basic residues" evidence="2">
    <location>
        <begin position="193"/>
        <end position="202"/>
    </location>
</feature>
<dbReference type="OrthoDB" id="2538319at2759"/>
<dbReference type="PANTHER" id="PTHR23106">
    <property type="entry name" value="ANGIOGENIC FACTOR WITH G PATCH AND FHA DOMAINS 1"/>
    <property type="match status" value="1"/>
</dbReference>
<feature type="region of interest" description="Disordered" evidence="2">
    <location>
        <begin position="188"/>
        <end position="245"/>
    </location>
</feature>
<feature type="domain" description="G-patch" evidence="4">
    <location>
        <begin position="468"/>
        <end position="517"/>
    </location>
</feature>
<reference evidence="5 6" key="1">
    <citation type="journal article" date="2016" name="Nat. Commun.">
        <title>Extremotolerant tardigrade genome and improved radiotolerance of human cultured cells by tardigrade-unique protein.</title>
        <authorList>
            <person name="Hashimoto T."/>
            <person name="Horikawa D.D."/>
            <person name="Saito Y."/>
            <person name="Kuwahara H."/>
            <person name="Kozuka-Hata H."/>
            <person name="Shin-I T."/>
            <person name="Minakuchi Y."/>
            <person name="Ohishi K."/>
            <person name="Motoyama A."/>
            <person name="Aizu T."/>
            <person name="Enomoto A."/>
            <person name="Kondo K."/>
            <person name="Tanaka S."/>
            <person name="Hara Y."/>
            <person name="Koshikawa S."/>
            <person name="Sagara H."/>
            <person name="Miura T."/>
            <person name="Yokobori S."/>
            <person name="Miyagawa K."/>
            <person name="Suzuki Y."/>
            <person name="Kubo T."/>
            <person name="Oyama M."/>
            <person name="Kohara Y."/>
            <person name="Fujiyama A."/>
            <person name="Arakawa K."/>
            <person name="Katayama T."/>
            <person name="Toyoda A."/>
            <person name="Kunieda T."/>
        </authorList>
    </citation>
    <scope>NUCLEOTIDE SEQUENCE [LARGE SCALE GENOMIC DNA]</scope>
    <source>
        <strain evidence="5 6">YOKOZUNA-1</strain>
    </source>
</reference>
<dbReference type="Pfam" id="PF17780">
    <property type="entry name" value="OCRE"/>
    <property type="match status" value="1"/>
</dbReference>
<accession>A0A1D1V6R4</accession>
<organism evidence="5 6">
    <name type="scientific">Ramazzottius varieornatus</name>
    <name type="common">Water bear</name>
    <name type="synonym">Tardigrade</name>
    <dbReference type="NCBI Taxonomy" id="947166"/>
    <lineage>
        <taxon>Eukaryota</taxon>
        <taxon>Metazoa</taxon>
        <taxon>Ecdysozoa</taxon>
        <taxon>Tardigrada</taxon>
        <taxon>Eutardigrada</taxon>
        <taxon>Parachela</taxon>
        <taxon>Hypsibioidea</taxon>
        <taxon>Ramazzottiidae</taxon>
        <taxon>Ramazzottius</taxon>
    </lineage>
</organism>
<proteinExistence type="predicted"/>
<dbReference type="STRING" id="947166.A0A1D1V6R4"/>
<dbReference type="AlphaFoldDB" id="A0A1D1V6R4"/>
<evidence type="ECO:0000259" key="4">
    <source>
        <dbReference type="PROSITE" id="PS50174"/>
    </source>
</evidence>
<dbReference type="InterPro" id="IPR000253">
    <property type="entry name" value="FHA_dom"/>
</dbReference>
<dbReference type="PROSITE" id="PS50006">
    <property type="entry name" value="FHA_DOMAIN"/>
    <property type="match status" value="1"/>
</dbReference>
<keyword evidence="1" id="KW-0175">Coiled coil</keyword>
<dbReference type="InterPro" id="IPR053027">
    <property type="entry name" value="AGGF1"/>
</dbReference>
<gene>
    <name evidence="5" type="primary">RvY_07333-1</name>
    <name evidence="5" type="synonym">RvY_07333.1</name>
    <name evidence="5" type="ORF">RvY_07333</name>
</gene>
<comment type="caution">
    <text evidence="5">The sequence shown here is derived from an EMBL/GenBank/DDBJ whole genome shotgun (WGS) entry which is preliminary data.</text>
</comment>
<dbReference type="InterPro" id="IPR000467">
    <property type="entry name" value="G_patch_dom"/>
</dbReference>
<evidence type="ECO:0000256" key="1">
    <source>
        <dbReference type="SAM" id="Coils"/>
    </source>
</evidence>
<feature type="region of interest" description="Disordered" evidence="2">
    <location>
        <begin position="539"/>
        <end position="577"/>
    </location>
</feature>
<evidence type="ECO:0000313" key="6">
    <source>
        <dbReference type="Proteomes" id="UP000186922"/>
    </source>
</evidence>
<evidence type="ECO:0000259" key="3">
    <source>
        <dbReference type="PROSITE" id="PS50006"/>
    </source>
</evidence>
<dbReference type="InterPro" id="IPR041591">
    <property type="entry name" value="OCRE"/>
</dbReference>
<dbReference type="SMART" id="SM00443">
    <property type="entry name" value="G_patch"/>
    <property type="match status" value="1"/>
</dbReference>
<dbReference type="PANTHER" id="PTHR23106:SF24">
    <property type="entry name" value="ANGIOGENIC FACTOR WITH G PATCH AND FHA DOMAINS 1"/>
    <property type="match status" value="1"/>
</dbReference>
<feature type="compositionally biased region" description="Acidic residues" evidence="2">
    <location>
        <begin position="226"/>
        <end position="240"/>
    </location>
</feature>
<sequence length="577" mass="65145">MYSLDLPLKLDCRSVLTNIFLFQSGSVHRIAHSSRRKTRRKTPVWQNMSEDKNRIQALERQLERERRYNEDLVKQNESLSEQVARLKGSISRHEVAVQTDSTPHSSGAGEVDWATQAQTHGGSIADSVKLFLASKSSEIERKEFVYNEALGMYVNESNGMMYDGKRYLYYDYKKNEYMYYDEVSGTYKEDPSRKKKVKPKKNTPKEEEPRPKDETNPDIVDLTYSDSEEGEVDDDEEETDEAKSSPKLEKVIPCVRMIVYSSKTLPPASLYIATCDRCFTFGRDAKRDMVLDEDLVSKYHAVMSYDKDTSSYRVQDFGSQNGTFLNSTRLSAPKEVSEKKEIAHHDLLAIGSTTLIVHIHENSETCDDCEPGVYLSKLQSFRQYAGNDQTDNQVKAQSSMKVSHKEEMKNIKKRYGIHKDHFMEVPAGSNPKDYVDRSKVRRIVVGSEHSSLAPKDAPAASVDVPIADNNVGFKLLSKMGWNEGEGLNSKRKVDSLTAPIATTIRVNEAAGLGAESVGEQLSLDDVRLRQQKEKWTKAAKRYHGLPTQASTDAQGKERASRSGNIQWVKGEKPTGTS</sequence>
<dbReference type="InterPro" id="IPR008984">
    <property type="entry name" value="SMAD_FHA_dom_sf"/>
</dbReference>
<dbReference type="Pfam" id="PF00498">
    <property type="entry name" value="FHA"/>
    <property type="match status" value="1"/>
</dbReference>
<dbReference type="GO" id="GO:0003676">
    <property type="term" value="F:nucleic acid binding"/>
    <property type="evidence" value="ECO:0007669"/>
    <property type="project" value="InterPro"/>
</dbReference>
<name>A0A1D1V6R4_RAMVA</name>
<dbReference type="EMBL" id="BDGG01000003">
    <property type="protein sequence ID" value="GAU95772.1"/>
    <property type="molecule type" value="Genomic_DNA"/>
</dbReference>
<feature type="domain" description="FHA" evidence="3">
    <location>
        <begin position="279"/>
        <end position="330"/>
    </location>
</feature>
<protein>
    <recommendedName>
        <fullName evidence="7">Angiogenic factor with G patch and FHA domains 1</fullName>
    </recommendedName>
</protein>
<dbReference type="Pfam" id="PF01585">
    <property type="entry name" value="G-patch"/>
    <property type="match status" value="1"/>
</dbReference>
<evidence type="ECO:0008006" key="7">
    <source>
        <dbReference type="Google" id="ProtNLM"/>
    </source>
</evidence>
<evidence type="ECO:0000313" key="5">
    <source>
        <dbReference type="EMBL" id="GAU95772.1"/>
    </source>
</evidence>
<dbReference type="SUPFAM" id="SSF49879">
    <property type="entry name" value="SMAD/FHA domain"/>
    <property type="match status" value="1"/>
</dbReference>
<evidence type="ECO:0000256" key="2">
    <source>
        <dbReference type="SAM" id="MobiDB-lite"/>
    </source>
</evidence>
<dbReference type="Gene3D" id="2.60.200.20">
    <property type="match status" value="1"/>
</dbReference>
<feature type="compositionally biased region" description="Basic and acidic residues" evidence="2">
    <location>
        <begin position="203"/>
        <end position="215"/>
    </location>
</feature>
<dbReference type="PROSITE" id="PS50174">
    <property type="entry name" value="G_PATCH"/>
    <property type="match status" value="1"/>
</dbReference>
<keyword evidence="6" id="KW-1185">Reference proteome</keyword>
<dbReference type="Proteomes" id="UP000186922">
    <property type="component" value="Unassembled WGS sequence"/>
</dbReference>